<protein>
    <submittedName>
        <fullName evidence="1">Uncharacterized protein</fullName>
    </submittedName>
</protein>
<reference evidence="1" key="1">
    <citation type="submission" date="2015-10" db="EMBL/GenBank/DDBJ databases">
        <title>EvidentialGene: Evidence-directed Construction of Complete mRNA Transcriptomes without Genomes.</title>
        <authorList>
            <person name="Gilbert D.G."/>
        </authorList>
    </citation>
    <scope>NUCLEOTIDE SEQUENCE</scope>
</reference>
<sequence>MVSPLRRVSFPTLTNQPNSSAAFFVSIQCIRIALVKVFFSNRRLRNSESDGFSIRWHRCRIALELTLPA</sequence>
<organism evidence="1">
    <name type="scientific">Daphnia magna</name>
    <dbReference type="NCBI Taxonomy" id="35525"/>
    <lineage>
        <taxon>Eukaryota</taxon>
        <taxon>Metazoa</taxon>
        <taxon>Ecdysozoa</taxon>
        <taxon>Arthropoda</taxon>
        <taxon>Crustacea</taxon>
        <taxon>Branchiopoda</taxon>
        <taxon>Diplostraca</taxon>
        <taxon>Cladocera</taxon>
        <taxon>Anomopoda</taxon>
        <taxon>Daphniidae</taxon>
        <taxon>Daphnia</taxon>
    </lineage>
</organism>
<proteinExistence type="predicted"/>
<evidence type="ECO:0000313" key="1">
    <source>
        <dbReference type="EMBL" id="JAN93975.1"/>
    </source>
</evidence>
<dbReference type="EMBL" id="GDIQ01000762">
    <property type="protein sequence ID" value="JAN93975.1"/>
    <property type="molecule type" value="Transcribed_RNA"/>
</dbReference>
<dbReference type="AlphaFoldDB" id="A0A0P5CAN9"/>
<accession>A0A0P5CAN9</accession>
<name>A0A0P5CAN9_9CRUS</name>